<dbReference type="EMBL" id="DTMF01000058">
    <property type="protein sequence ID" value="HGF33208.1"/>
    <property type="molecule type" value="Genomic_DNA"/>
</dbReference>
<proteinExistence type="predicted"/>
<dbReference type="PROSITE" id="PS51371">
    <property type="entry name" value="CBS"/>
    <property type="match status" value="1"/>
</dbReference>
<gene>
    <name evidence="3" type="ORF">ENW96_02320</name>
</gene>
<dbReference type="AlphaFoldDB" id="A0A7C3Z1M2"/>
<dbReference type="Pfam" id="PF00571">
    <property type="entry name" value="CBS"/>
    <property type="match status" value="1"/>
</dbReference>
<evidence type="ECO:0000256" key="1">
    <source>
        <dbReference type="PROSITE-ProRule" id="PRU00703"/>
    </source>
</evidence>
<dbReference type="InterPro" id="IPR046342">
    <property type="entry name" value="CBS_dom_sf"/>
</dbReference>
<dbReference type="SUPFAM" id="SSF54631">
    <property type="entry name" value="CBS-domain pair"/>
    <property type="match status" value="1"/>
</dbReference>
<feature type="domain" description="CBS" evidence="2">
    <location>
        <begin position="123"/>
        <end position="179"/>
    </location>
</feature>
<reference evidence="3" key="1">
    <citation type="journal article" date="2020" name="mSystems">
        <title>Genome- and Community-Level Interaction Insights into Carbon Utilization and Element Cycling Functions of Hydrothermarchaeota in Hydrothermal Sediment.</title>
        <authorList>
            <person name="Zhou Z."/>
            <person name="Liu Y."/>
            <person name="Xu W."/>
            <person name="Pan J."/>
            <person name="Luo Z.H."/>
            <person name="Li M."/>
        </authorList>
    </citation>
    <scope>NUCLEOTIDE SEQUENCE [LARGE SCALE GENOMIC DNA]</scope>
    <source>
        <strain evidence="3">SpSt-897</strain>
    </source>
</reference>
<accession>A0A7C3Z1M2</accession>
<dbReference type="InterPro" id="IPR000644">
    <property type="entry name" value="CBS_dom"/>
</dbReference>
<protein>
    <submittedName>
        <fullName evidence="3">CBS domain-containing protein</fullName>
    </submittedName>
</protein>
<evidence type="ECO:0000313" key="3">
    <source>
        <dbReference type="EMBL" id="HGF33208.1"/>
    </source>
</evidence>
<name>A0A7C3Z1M2_9BACT</name>
<organism evidence="3">
    <name type="scientific">Desulfobacca acetoxidans</name>
    <dbReference type="NCBI Taxonomy" id="60893"/>
    <lineage>
        <taxon>Bacteria</taxon>
        <taxon>Pseudomonadati</taxon>
        <taxon>Thermodesulfobacteriota</taxon>
        <taxon>Desulfobaccia</taxon>
        <taxon>Desulfobaccales</taxon>
        <taxon>Desulfobaccaceae</taxon>
        <taxon>Desulfobacca</taxon>
    </lineage>
</organism>
<evidence type="ECO:0000259" key="2">
    <source>
        <dbReference type="PROSITE" id="PS51371"/>
    </source>
</evidence>
<dbReference type="Gene3D" id="3.10.580.10">
    <property type="entry name" value="CBS-domain"/>
    <property type="match status" value="1"/>
</dbReference>
<sequence length="179" mass="20305">MEGKAMPTDLLVKDLMIPLTDYPHIPYWFSVRQAISMLKALAADPGKKVVPYLVLVFDEKYQLLGYLGIREMLQGIEPRFLKSKEKAHFMGLEPVDLTLGSLWQDLFSRRCQEEAKKPVKEVMAPIQATIQADDPIVKAAYAMLQTDSWIIPVMEGNKVVGIVRLVDIFKELTTAVLER</sequence>
<keyword evidence="1" id="KW-0129">CBS domain</keyword>
<comment type="caution">
    <text evidence="3">The sequence shown here is derived from an EMBL/GenBank/DDBJ whole genome shotgun (WGS) entry which is preliminary data.</text>
</comment>